<dbReference type="Proteomes" id="UP000770717">
    <property type="component" value="Unassembled WGS sequence"/>
</dbReference>
<organism evidence="7 8">
    <name type="scientific">Eleutherodactylus coqui</name>
    <name type="common">Puerto Rican coqui</name>
    <dbReference type="NCBI Taxonomy" id="57060"/>
    <lineage>
        <taxon>Eukaryota</taxon>
        <taxon>Metazoa</taxon>
        <taxon>Chordata</taxon>
        <taxon>Craniata</taxon>
        <taxon>Vertebrata</taxon>
        <taxon>Euteleostomi</taxon>
        <taxon>Amphibia</taxon>
        <taxon>Batrachia</taxon>
        <taxon>Anura</taxon>
        <taxon>Neobatrachia</taxon>
        <taxon>Hyloidea</taxon>
        <taxon>Eleutherodactylidae</taxon>
        <taxon>Eleutherodactylinae</taxon>
        <taxon>Eleutherodactylus</taxon>
        <taxon>Eleutherodactylus</taxon>
    </lineage>
</organism>
<proteinExistence type="predicted"/>
<sequence>QLIPQHPVINGAVTLRVTGITEEIVSFTWFKGPNTNSQYVILTYIPGSRDPIVPDYLYNPRITAFSNGSLQIKDLQITDGGNYTVKMQTVITSRDIFVYLTVYETVTKPKITGPTTQPKENDTVTLTCDTSKATTIRWTRRGAHISSEAKLSGDNKTLTLRALKRADSGEYRCEAENLVSKESSDPYKVSVAYGPDKAQIQGEFLVGLGSSITLTCSADSEPDPEYQWRFNGKALAQKASKYVGNAETKDQGLYMCVMRNPVTLRTATVSVYVNVSADTISEEYSHVGLALGLASAIILGVVLIIVESFCLYKKF</sequence>
<dbReference type="Pfam" id="PF07686">
    <property type="entry name" value="V-set"/>
    <property type="match status" value="1"/>
</dbReference>
<dbReference type="OrthoDB" id="6159398at2759"/>
<dbReference type="AlphaFoldDB" id="A0A8J6BF09"/>
<dbReference type="Pfam" id="PF13927">
    <property type="entry name" value="Ig_3"/>
    <property type="match status" value="1"/>
</dbReference>
<dbReference type="SMART" id="SM00409">
    <property type="entry name" value="IG"/>
    <property type="match status" value="3"/>
</dbReference>
<evidence type="ECO:0000259" key="6">
    <source>
        <dbReference type="PROSITE" id="PS50835"/>
    </source>
</evidence>
<comment type="caution">
    <text evidence="7">The sequence shown here is derived from an EMBL/GenBank/DDBJ whole genome shotgun (WGS) entry which is preliminary data.</text>
</comment>
<accession>A0A8J6BF09</accession>
<dbReference type="InterPro" id="IPR003598">
    <property type="entry name" value="Ig_sub2"/>
</dbReference>
<keyword evidence="4" id="KW-0393">Immunoglobulin domain</keyword>
<dbReference type="SMART" id="SM00408">
    <property type="entry name" value="IGc2"/>
    <property type="match status" value="2"/>
</dbReference>
<dbReference type="Pfam" id="PF13895">
    <property type="entry name" value="Ig_2"/>
    <property type="match status" value="1"/>
</dbReference>
<keyword evidence="3" id="KW-0325">Glycoprotein</keyword>
<feature type="non-terminal residue" evidence="7">
    <location>
        <position position="315"/>
    </location>
</feature>
<keyword evidence="5" id="KW-0812">Transmembrane</keyword>
<dbReference type="SUPFAM" id="SSF48726">
    <property type="entry name" value="Immunoglobulin"/>
    <property type="match status" value="3"/>
</dbReference>
<dbReference type="PANTHER" id="PTHR44337:SF20">
    <property type="entry name" value="CARCINOEMBRYONIC ANTIGEN-RELATED CELL ADHESION MOLECULE 5-RELATED"/>
    <property type="match status" value="1"/>
</dbReference>
<dbReference type="EMBL" id="WNTK01002469">
    <property type="protein sequence ID" value="KAG9466006.1"/>
    <property type="molecule type" value="Genomic_DNA"/>
</dbReference>
<dbReference type="InterPro" id="IPR007110">
    <property type="entry name" value="Ig-like_dom"/>
</dbReference>
<evidence type="ECO:0000313" key="8">
    <source>
        <dbReference type="Proteomes" id="UP000770717"/>
    </source>
</evidence>
<dbReference type="PANTHER" id="PTHR44337">
    <property type="entry name" value="CARCINOEMBRYONIC ANTIGEN-RELATED CELL ADHESION MOLECULE 8"/>
    <property type="match status" value="1"/>
</dbReference>
<name>A0A8J6BF09_ELECQ</name>
<dbReference type="PROSITE" id="PS50835">
    <property type="entry name" value="IG_LIKE"/>
    <property type="match status" value="2"/>
</dbReference>
<evidence type="ECO:0000256" key="3">
    <source>
        <dbReference type="ARBA" id="ARBA00023180"/>
    </source>
</evidence>
<dbReference type="InterPro" id="IPR013106">
    <property type="entry name" value="Ig_V-set"/>
</dbReference>
<dbReference type="InterPro" id="IPR013783">
    <property type="entry name" value="Ig-like_fold"/>
</dbReference>
<keyword evidence="5" id="KW-0472">Membrane</keyword>
<evidence type="ECO:0000256" key="5">
    <source>
        <dbReference type="SAM" id="Phobius"/>
    </source>
</evidence>
<keyword evidence="1" id="KW-0732">Signal</keyword>
<evidence type="ECO:0000313" key="7">
    <source>
        <dbReference type="EMBL" id="KAG9466006.1"/>
    </source>
</evidence>
<evidence type="ECO:0000256" key="1">
    <source>
        <dbReference type="ARBA" id="ARBA00022729"/>
    </source>
</evidence>
<protein>
    <recommendedName>
        <fullName evidence="6">Ig-like domain-containing protein</fullName>
    </recommendedName>
</protein>
<dbReference type="Gene3D" id="2.60.40.10">
    <property type="entry name" value="Immunoglobulins"/>
    <property type="match status" value="3"/>
</dbReference>
<keyword evidence="8" id="KW-1185">Reference proteome</keyword>
<keyword evidence="5" id="KW-1133">Transmembrane helix</keyword>
<dbReference type="InterPro" id="IPR003599">
    <property type="entry name" value="Ig_sub"/>
</dbReference>
<dbReference type="InterPro" id="IPR036179">
    <property type="entry name" value="Ig-like_dom_sf"/>
</dbReference>
<keyword evidence="2" id="KW-1015">Disulfide bond</keyword>
<feature type="domain" description="Ig-like" evidence="6">
    <location>
        <begin position="109"/>
        <end position="190"/>
    </location>
</feature>
<feature type="transmembrane region" description="Helical" evidence="5">
    <location>
        <begin position="289"/>
        <end position="312"/>
    </location>
</feature>
<gene>
    <name evidence="7" type="ORF">GDO78_017373</name>
</gene>
<evidence type="ECO:0000256" key="4">
    <source>
        <dbReference type="ARBA" id="ARBA00023319"/>
    </source>
</evidence>
<dbReference type="InterPro" id="IPR052598">
    <property type="entry name" value="IgSF_CEA-related"/>
</dbReference>
<feature type="non-terminal residue" evidence="7">
    <location>
        <position position="1"/>
    </location>
</feature>
<evidence type="ECO:0000256" key="2">
    <source>
        <dbReference type="ARBA" id="ARBA00023157"/>
    </source>
</evidence>
<reference evidence="7" key="1">
    <citation type="thesis" date="2020" institute="ProQuest LLC" country="789 East Eisenhower Parkway, Ann Arbor, MI, USA">
        <title>Comparative Genomics and Chromosome Evolution.</title>
        <authorList>
            <person name="Mudd A.B."/>
        </authorList>
    </citation>
    <scope>NUCLEOTIDE SEQUENCE</scope>
    <source>
        <strain evidence="7">HN-11 Male</strain>
        <tissue evidence="7">Kidney and liver</tissue>
    </source>
</reference>
<feature type="domain" description="Ig-like" evidence="6">
    <location>
        <begin position="195"/>
        <end position="270"/>
    </location>
</feature>